<organism evidence="1 2">
    <name type="scientific">Frankia umida</name>
    <dbReference type="NCBI Taxonomy" id="573489"/>
    <lineage>
        <taxon>Bacteria</taxon>
        <taxon>Bacillati</taxon>
        <taxon>Actinomycetota</taxon>
        <taxon>Actinomycetes</taxon>
        <taxon>Frankiales</taxon>
        <taxon>Frankiaceae</taxon>
        <taxon>Frankia</taxon>
    </lineage>
</organism>
<keyword evidence="1" id="KW-0489">Methyltransferase</keyword>
<evidence type="ECO:0000313" key="2">
    <source>
        <dbReference type="Proteomes" id="UP001201873"/>
    </source>
</evidence>
<proteinExistence type="predicted"/>
<dbReference type="SUPFAM" id="SSF53335">
    <property type="entry name" value="S-adenosyl-L-methionine-dependent methyltransferases"/>
    <property type="match status" value="1"/>
</dbReference>
<dbReference type="EMBL" id="JALKFT010000004">
    <property type="protein sequence ID" value="MCK9875401.1"/>
    <property type="molecule type" value="Genomic_DNA"/>
</dbReference>
<evidence type="ECO:0000313" key="1">
    <source>
        <dbReference type="EMBL" id="MCK9875401.1"/>
    </source>
</evidence>
<sequence>MTARTIADADDYWDRYYSGEFIAGLGTETVLAALAEIPPVGTWIDLGAGSESLLWSIALQTRRLVAVDLDPRRLTLLRAFAATRRPRPAYQTALALRGRTAAEFAERCDRLAAVVVADCLTGRSLPLRPGSVDLVTQFGLLGLTTSPEQFLSGWHHAHQLLATGGWTAGANWTTTGPDTNRVHLSRQLYTAAFARSRITVHHLERIPITGDPDFNAVWIYLGRKP</sequence>
<dbReference type="GO" id="GO:0032259">
    <property type="term" value="P:methylation"/>
    <property type="evidence" value="ECO:0007669"/>
    <property type="project" value="UniProtKB-KW"/>
</dbReference>
<comment type="caution">
    <text evidence="1">The sequence shown here is derived from an EMBL/GenBank/DDBJ whole genome shotgun (WGS) entry which is preliminary data.</text>
</comment>
<gene>
    <name evidence="1" type="ORF">MXD59_06345</name>
</gene>
<name>A0ABT0JV29_9ACTN</name>
<accession>A0ABT0JV29</accession>
<keyword evidence="2" id="KW-1185">Reference proteome</keyword>
<dbReference type="Gene3D" id="3.40.50.150">
    <property type="entry name" value="Vaccinia Virus protein VP39"/>
    <property type="match status" value="1"/>
</dbReference>
<reference evidence="1 2" key="1">
    <citation type="submission" date="2022-04" db="EMBL/GenBank/DDBJ databases">
        <title>Genome diversity in the genus Frankia.</title>
        <authorList>
            <person name="Carlos-Shanley C."/>
            <person name="Hahn D."/>
        </authorList>
    </citation>
    <scope>NUCLEOTIDE SEQUENCE [LARGE SCALE GENOMIC DNA]</scope>
    <source>
        <strain evidence="1 2">Ag45/Mut15</strain>
    </source>
</reference>
<dbReference type="GO" id="GO:0008168">
    <property type="term" value="F:methyltransferase activity"/>
    <property type="evidence" value="ECO:0007669"/>
    <property type="project" value="UniProtKB-KW"/>
</dbReference>
<dbReference type="RefSeq" id="WP_248823824.1">
    <property type="nucleotide sequence ID" value="NZ_JALKFT010000004.1"/>
</dbReference>
<protein>
    <submittedName>
        <fullName evidence="1">Class I SAM-dependent methyltransferase</fullName>
    </submittedName>
</protein>
<keyword evidence="1" id="KW-0808">Transferase</keyword>
<dbReference type="InterPro" id="IPR029063">
    <property type="entry name" value="SAM-dependent_MTases_sf"/>
</dbReference>
<dbReference type="Proteomes" id="UP001201873">
    <property type="component" value="Unassembled WGS sequence"/>
</dbReference>